<name>A0A1Q5PDR3_9BACT</name>
<sequence>MLLITVAIQTARNFRFSEVGWAYAHRTKKFSNRGLMNVSFFMRNKRLFSEVIRYNFLKHGLWLGGVLFGCRKLQQ</sequence>
<dbReference type="AlphaFoldDB" id="A0A1Q5PDR3"/>
<dbReference type="Proteomes" id="UP000186551">
    <property type="component" value="Unassembled WGS sequence"/>
</dbReference>
<organism evidence="1 2">
    <name type="scientific">Pontibacter flavimaris</name>
    <dbReference type="NCBI Taxonomy" id="1797110"/>
    <lineage>
        <taxon>Bacteria</taxon>
        <taxon>Pseudomonadati</taxon>
        <taxon>Bacteroidota</taxon>
        <taxon>Cytophagia</taxon>
        <taxon>Cytophagales</taxon>
        <taxon>Hymenobacteraceae</taxon>
        <taxon>Pontibacter</taxon>
    </lineage>
</organism>
<accession>A0A1Q5PDR3</accession>
<keyword evidence="2" id="KW-1185">Reference proteome</keyword>
<dbReference type="EMBL" id="LVWA01000005">
    <property type="protein sequence ID" value="OKL40388.1"/>
    <property type="molecule type" value="Genomic_DNA"/>
</dbReference>
<evidence type="ECO:0000313" key="2">
    <source>
        <dbReference type="Proteomes" id="UP000186551"/>
    </source>
</evidence>
<comment type="caution">
    <text evidence="1">The sequence shown here is derived from an EMBL/GenBank/DDBJ whole genome shotgun (WGS) entry which is preliminary data.</text>
</comment>
<evidence type="ECO:0000313" key="1">
    <source>
        <dbReference type="EMBL" id="OKL40388.1"/>
    </source>
</evidence>
<reference evidence="1 2" key="1">
    <citation type="submission" date="2016-03" db="EMBL/GenBank/DDBJ databases">
        <title>Genome sequence of Pontibacter sp. nov., of the family cytophagaceae, isolated from marine sediment of the Yellow Sea, China.</title>
        <authorList>
            <person name="Zhang G."/>
            <person name="Zhang R."/>
        </authorList>
    </citation>
    <scope>NUCLEOTIDE SEQUENCE [LARGE SCALE GENOMIC DNA]</scope>
    <source>
        <strain evidence="1 2">S10-8</strain>
    </source>
</reference>
<proteinExistence type="predicted"/>
<gene>
    <name evidence="1" type="ORF">A3841_18930</name>
</gene>
<protein>
    <submittedName>
        <fullName evidence="1">Uncharacterized protein</fullName>
    </submittedName>
</protein>